<evidence type="ECO:0000256" key="3">
    <source>
        <dbReference type="ARBA" id="ARBA00022452"/>
    </source>
</evidence>
<protein>
    <submittedName>
        <fullName evidence="13">TonB-dependent receptor</fullName>
    </submittedName>
</protein>
<dbReference type="PANTHER" id="PTHR47234">
    <property type="match status" value="1"/>
</dbReference>
<feature type="domain" description="TonB-dependent receptor plug" evidence="12">
    <location>
        <begin position="119"/>
        <end position="231"/>
    </location>
</feature>
<evidence type="ECO:0000256" key="6">
    <source>
        <dbReference type="ARBA" id="ARBA00023136"/>
    </source>
</evidence>
<dbReference type="AlphaFoldDB" id="A0A2A2SDB6"/>
<evidence type="ECO:0000256" key="10">
    <source>
        <dbReference type="SAM" id="MobiDB-lite"/>
    </source>
</evidence>
<comment type="similarity">
    <text evidence="8 9">Belongs to the TonB-dependent receptor family.</text>
</comment>
<name>A0A2A2SDB6_9SPHN</name>
<feature type="compositionally biased region" description="Low complexity" evidence="10">
    <location>
        <begin position="91"/>
        <end position="102"/>
    </location>
</feature>
<dbReference type="PANTHER" id="PTHR47234:SF2">
    <property type="entry name" value="TONB-DEPENDENT RECEPTOR"/>
    <property type="match status" value="1"/>
</dbReference>
<evidence type="ECO:0000313" key="13">
    <source>
        <dbReference type="EMBL" id="PAX07190.1"/>
    </source>
</evidence>
<dbReference type="InterPro" id="IPR012910">
    <property type="entry name" value="Plug_dom"/>
</dbReference>
<dbReference type="InterPro" id="IPR036942">
    <property type="entry name" value="Beta-barrel_TonB_sf"/>
</dbReference>
<evidence type="ECO:0000313" key="14">
    <source>
        <dbReference type="Proteomes" id="UP000218151"/>
    </source>
</evidence>
<accession>A0A2A2SDB6</accession>
<comment type="subcellular location">
    <subcellularLocation>
        <location evidence="1 8">Cell outer membrane</location>
        <topology evidence="1 8">Multi-pass membrane protein</topology>
    </subcellularLocation>
</comment>
<dbReference type="InterPro" id="IPR000531">
    <property type="entry name" value="Beta-barrel_TonB"/>
</dbReference>
<dbReference type="Proteomes" id="UP000218151">
    <property type="component" value="Unassembled WGS sequence"/>
</dbReference>
<feature type="domain" description="TonB-dependent receptor-like beta-barrel" evidence="11">
    <location>
        <begin position="470"/>
        <end position="1017"/>
    </location>
</feature>
<keyword evidence="2 8" id="KW-0813">Transport</keyword>
<evidence type="ECO:0000259" key="11">
    <source>
        <dbReference type="Pfam" id="PF00593"/>
    </source>
</evidence>
<sequence length="1058" mass="112586">MHQRPHLRKGGGASPRDEAAKARTRGPAGTIQHKDQLVTYSRKLQILASAAPFAIGLALLASPASAQQEDTVGAQSSQDQTVPGQTDEARAAAGQATSTGQGEDVVVTGSRIVSPTITAVAPVQVVSDVQIDQAGVTNVQELLIENPAFTPGLSRTNTAFLTSGAGVATVSLRNLGSDRTLVLINGRRVVAGLPGSATVDLNIIPQQFIQRIDTLTGGASSLYGSDAVAGVVNFIYKDDFEGVDANAQYGITERGDDRRYQANVTVGANSADDRGNIMVHVGYTREDGLLSRQRRNTLVDDLDTAFNLTGDPADYGVPTQPFFSGFAPQGRFTAGGCNFTFGPTGALERGFSANGGTISAGQAAACGVPAGTALPARGFNRQFFRTIAVPVERYLFAARARYDISDSLRFIGEATYNNTSSAREIEPFPLDSGGIGGINPVSGLIPLEQRVGTTLVRNPFVPDAIYNAARDGDGDGLRDFSFARRISEFGTRNGETERNLYRFVVGFEGDLFDNKFNWDLTYNYGRNNESQISNGQVNVLNFRNALNAVPGPNGPQCADPIARAQGCVPINIFGANSISPAAVRYIAADQTLQSRITQQVVQGNLSGVLFDLPAGPLGVAVGAEYRKETSRENNDALTNAGLNAGNAIPDTSGEFDVKELYGEVNVPILADTSFVGQLNLRAAGRVSDYSTVGTVYTYSVGGEWAPIPDIRFSGTYAQSVRAPNIGELFTGPSQTFPSGLQDPCVGVQATGGGTRGDVCRASPGVLANIAANNGTFALTQPDLQGISGFNGGNPNLGEETSKSYTGSVVITPRSIDFLRNVVLRVDYFNIEIEDAINAPPRQFVLDQCYNQNNQELCSFIRRRPTATGNNSAGSIELIDAFLINAGELSTEGLDVTLTNRIPLDGVGLPGAFNMRVAYTHLFNGEVIPVPGSTPDVFAGEVGTPQDRFTATVGYTGERFNINFTGTYFGRSNEDDQTLASLDLDRNAIKIPAQFYLDSQASFKAADQYEFYVGVDNLLDNDAPNILSGTTFNVTGTDTAAATYDVFGRRYYAGVRFRF</sequence>
<keyword evidence="3 8" id="KW-1134">Transmembrane beta strand</keyword>
<dbReference type="PROSITE" id="PS52016">
    <property type="entry name" value="TONB_DEPENDENT_REC_3"/>
    <property type="match status" value="1"/>
</dbReference>
<evidence type="ECO:0000256" key="5">
    <source>
        <dbReference type="ARBA" id="ARBA00023077"/>
    </source>
</evidence>
<dbReference type="GO" id="GO:0009279">
    <property type="term" value="C:cell outer membrane"/>
    <property type="evidence" value="ECO:0007669"/>
    <property type="project" value="UniProtKB-SubCell"/>
</dbReference>
<keyword evidence="4 8" id="KW-0812">Transmembrane</keyword>
<keyword evidence="5 9" id="KW-0798">TonB box</keyword>
<dbReference type="InterPro" id="IPR037066">
    <property type="entry name" value="Plug_dom_sf"/>
</dbReference>
<dbReference type="OrthoDB" id="7051241at2"/>
<keyword evidence="13" id="KW-0675">Receptor</keyword>
<dbReference type="Pfam" id="PF00593">
    <property type="entry name" value="TonB_dep_Rec_b-barrel"/>
    <property type="match status" value="1"/>
</dbReference>
<dbReference type="InterPro" id="IPR039426">
    <property type="entry name" value="TonB-dep_rcpt-like"/>
</dbReference>
<keyword evidence="14" id="KW-1185">Reference proteome</keyword>
<proteinExistence type="inferred from homology"/>
<evidence type="ECO:0000256" key="8">
    <source>
        <dbReference type="PROSITE-ProRule" id="PRU01360"/>
    </source>
</evidence>
<dbReference type="Gene3D" id="2.170.130.10">
    <property type="entry name" value="TonB-dependent receptor, plug domain"/>
    <property type="match status" value="1"/>
</dbReference>
<comment type="caution">
    <text evidence="13">The sequence shown here is derived from an EMBL/GenBank/DDBJ whole genome shotgun (WGS) entry which is preliminary data.</text>
</comment>
<evidence type="ECO:0000256" key="9">
    <source>
        <dbReference type="RuleBase" id="RU003357"/>
    </source>
</evidence>
<evidence type="ECO:0000256" key="7">
    <source>
        <dbReference type="ARBA" id="ARBA00023237"/>
    </source>
</evidence>
<gene>
    <name evidence="13" type="ORF">CKY28_14230</name>
</gene>
<evidence type="ECO:0000256" key="4">
    <source>
        <dbReference type="ARBA" id="ARBA00022692"/>
    </source>
</evidence>
<evidence type="ECO:0000256" key="1">
    <source>
        <dbReference type="ARBA" id="ARBA00004571"/>
    </source>
</evidence>
<reference evidence="14" key="1">
    <citation type="submission" date="2017-09" db="EMBL/GenBank/DDBJ databases">
        <authorList>
            <person name="Feng G."/>
            <person name="Zhu H."/>
        </authorList>
    </citation>
    <scope>NUCLEOTIDE SEQUENCE [LARGE SCALE GENOMIC DNA]</scope>
    <source>
        <strain evidence="14">1PNM-20</strain>
    </source>
</reference>
<dbReference type="SUPFAM" id="SSF56935">
    <property type="entry name" value="Porins"/>
    <property type="match status" value="1"/>
</dbReference>
<keyword evidence="7 8" id="KW-0998">Cell outer membrane</keyword>
<evidence type="ECO:0000256" key="2">
    <source>
        <dbReference type="ARBA" id="ARBA00022448"/>
    </source>
</evidence>
<dbReference type="Gene3D" id="2.40.170.20">
    <property type="entry name" value="TonB-dependent receptor, beta-barrel domain"/>
    <property type="match status" value="1"/>
</dbReference>
<evidence type="ECO:0000259" key="12">
    <source>
        <dbReference type="Pfam" id="PF07715"/>
    </source>
</evidence>
<feature type="region of interest" description="Disordered" evidence="10">
    <location>
        <begin position="1"/>
        <end position="34"/>
    </location>
</feature>
<feature type="region of interest" description="Disordered" evidence="10">
    <location>
        <begin position="70"/>
        <end position="103"/>
    </location>
</feature>
<keyword evidence="6 8" id="KW-0472">Membrane</keyword>
<dbReference type="EMBL" id="NSLI01000004">
    <property type="protein sequence ID" value="PAX07190.1"/>
    <property type="molecule type" value="Genomic_DNA"/>
</dbReference>
<organism evidence="13 14">
    <name type="scientific">Sphingomonas lenta</name>
    <dbReference type="NCBI Taxonomy" id="1141887"/>
    <lineage>
        <taxon>Bacteria</taxon>
        <taxon>Pseudomonadati</taxon>
        <taxon>Pseudomonadota</taxon>
        <taxon>Alphaproteobacteria</taxon>
        <taxon>Sphingomonadales</taxon>
        <taxon>Sphingomonadaceae</taxon>
        <taxon>Sphingomonas</taxon>
    </lineage>
</organism>
<dbReference type="Pfam" id="PF07715">
    <property type="entry name" value="Plug"/>
    <property type="match status" value="1"/>
</dbReference>
<feature type="compositionally biased region" description="Polar residues" evidence="10">
    <location>
        <begin position="70"/>
        <end position="84"/>
    </location>
</feature>